<dbReference type="PIRSF" id="PIRSF029883">
    <property type="entry name" value="KdgF"/>
    <property type="match status" value="1"/>
</dbReference>
<accession>A0A271IVK1</accession>
<dbReference type="InterPro" id="IPR011051">
    <property type="entry name" value="RmlC_Cupin_sf"/>
</dbReference>
<keyword evidence="3" id="KW-1185">Reference proteome</keyword>
<feature type="domain" description="Cupin type-2" evidence="1">
    <location>
        <begin position="36"/>
        <end position="101"/>
    </location>
</feature>
<dbReference type="PANTHER" id="PTHR40112:SF1">
    <property type="entry name" value="H2HPP ISOMERASE"/>
    <property type="match status" value="1"/>
</dbReference>
<evidence type="ECO:0000259" key="1">
    <source>
        <dbReference type="Pfam" id="PF07883"/>
    </source>
</evidence>
<gene>
    <name evidence="2" type="ORF">BSZ37_01105</name>
</gene>
<protein>
    <submittedName>
        <fullName evidence="2">Cupin</fullName>
    </submittedName>
</protein>
<dbReference type="InterPro" id="IPR014710">
    <property type="entry name" value="RmlC-like_jellyroll"/>
</dbReference>
<reference evidence="2 3" key="1">
    <citation type="submission" date="2016-11" db="EMBL/GenBank/DDBJ databases">
        <title>Study of marine rhodopsin-containing bacteria.</title>
        <authorList>
            <person name="Yoshizawa S."/>
            <person name="Kumagai Y."/>
            <person name="Kogure K."/>
        </authorList>
    </citation>
    <scope>NUCLEOTIDE SEQUENCE [LARGE SCALE GENOMIC DNA]</scope>
    <source>
        <strain evidence="2 3">SAORIC-28</strain>
    </source>
</reference>
<dbReference type="RefSeq" id="WP_095508774.1">
    <property type="nucleotide sequence ID" value="NZ_MQWD01000001.1"/>
</dbReference>
<dbReference type="OrthoDB" id="9811153at2"/>
<proteinExistence type="predicted"/>
<sequence length="111" mass="12017">MDSPPFADASALPWQPVAPGVERQVLAHDDGLMLVRVRFEAGAVGTVHPHPHRQVSYVETGVFEVEVGDERRVLRAGDGFVVAPDVLHGVVAHEAGVLLDVFSPAREEFLD</sequence>
<dbReference type="InterPro" id="IPR052535">
    <property type="entry name" value="Bacilysin_H2HPP_isomerase"/>
</dbReference>
<organism evidence="2 3">
    <name type="scientific">Rubrivirga marina</name>
    <dbReference type="NCBI Taxonomy" id="1196024"/>
    <lineage>
        <taxon>Bacteria</taxon>
        <taxon>Pseudomonadati</taxon>
        <taxon>Rhodothermota</taxon>
        <taxon>Rhodothermia</taxon>
        <taxon>Rhodothermales</taxon>
        <taxon>Rubricoccaceae</taxon>
        <taxon>Rubrivirga</taxon>
    </lineage>
</organism>
<dbReference type="Pfam" id="PF07883">
    <property type="entry name" value="Cupin_2"/>
    <property type="match status" value="1"/>
</dbReference>
<dbReference type="InterPro" id="IPR025499">
    <property type="entry name" value="KdgF"/>
</dbReference>
<dbReference type="SUPFAM" id="SSF51182">
    <property type="entry name" value="RmlC-like cupins"/>
    <property type="match status" value="1"/>
</dbReference>
<evidence type="ECO:0000313" key="2">
    <source>
        <dbReference type="EMBL" id="PAP75140.1"/>
    </source>
</evidence>
<dbReference type="AlphaFoldDB" id="A0A271IVK1"/>
<evidence type="ECO:0000313" key="3">
    <source>
        <dbReference type="Proteomes" id="UP000216339"/>
    </source>
</evidence>
<dbReference type="Gene3D" id="2.60.120.10">
    <property type="entry name" value="Jelly Rolls"/>
    <property type="match status" value="1"/>
</dbReference>
<name>A0A271IVK1_9BACT</name>
<comment type="caution">
    <text evidence="2">The sequence shown here is derived from an EMBL/GenBank/DDBJ whole genome shotgun (WGS) entry which is preliminary data.</text>
</comment>
<dbReference type="PANTHER" id="PTHR40112">
    <property type="entry name" value="H2HPP ISOMERASE"/>
    <property type="match status" value="1"/>
</dbReference>
<dbReference type="CDD" id="cd02238">
    <property type="entry name" value="cupin_KdgF"/>
    <property type="match status" value="1"/>
</dbReference>
<dbReference type="InterPro" id="IPR013096">
    <property type="entry name" value="Cupin_2"/>
</dbReference>
<dbReference type="EMBL" id="MQWD01000001">
    <property type="protein sequence ID" value="PAP75140.1"/>
    <property type="molecule type" value="Genomic_DNA"/>
</dbReference>
<dbReference type="Proteomes" id="UP000216339">
    <property type="component" value="Unassembled WGS sequence"/>
</dbReference>